<reference evidence="1 2" key="1">
    <citation type="submission" date="2020-08" db="EMBL/GenBank/DDBJ databases">
        <title>A Genomic Blueprint of the Chicken Gut Microbiome.</title>
        <authorList>
            <person name="Gilroy R."/>
            <person name="Ravi A."/>
            <person name="Getino M."/>
            <person name="Pursley I."/>
            <person name="Horton D.L."/>
            <person name="Alikhan N.-F."/>
            <person name="Baker D."/>
            <person name="Gharbi K."/>
            <person name="Hall N."/>
            <person name="Watson M."/>
            <person name="Adriaenssens E.M."/>
            <person name="Foster-Nyarko E."/>
            <person name="Jarju S."/>
            <person name="Secka A."/>
            <person name="Antonio M."/>
            <person name="Oren A."/>
            <person name="Chaudhuri R."/>
            <person name="La Ragione R.M."/>
            <person name="Hildebrand F."/>
            <person name="Pallen M.J."/>
        </authorList>
    </citation>
    <scope>NUCLEOTIDE SEQUENCE [LARGE SCALE GENOMIC DNA]</scope>
    <source>
        <strain evidence="1 2">Sa2BVA9</strain>
    </source>
</reference>
<dbReference type="RefSeq" id="WP_191803454.1">
    <property type="nucleotide sequence ID" value="NZ_JACSQL010000011.1"/>
</dbReference>
<comment type="caution">
    <text evidence="1">The sequence shown here is derived from an EMBL/GenBank/DDBJ whole genome shotgun (WGS) entry which is preliminary data.</text>
</comment>
<protein>
    <submittedName>
        <fullName evidence="1">Uncharacterized protein</fullName>
    </submittedName>
</protein>
<keyword evidence="2" id="KW-1185">Reference proteome</keyword>
<evidence type="ECO:0000313" key="1">
    <source>
        <dbReference type="EMBL" id="MBD7970398.1"/>
    </source>
</evidence>
<dbReference type="EMBL" id="JACSQL010000011">
    <property type="protein sequence ID" value="MBD7970398.1"/>
    <property type="molecule type" value="Genomic_DNA"/>
</dbReference>
<accession>A0ABR8T3Q5</accession>
<organism evidence="1 2">
    <name type="scientific">Paenibacillus gallinarum</name>
    <dbReference type="NCBI Taxonomy" id="2762232"/>
    <lineage>
        <taxon>Bacteria</taxon>
        <taxon>Bacillati</taxon>
        <taxon>Bacillota</taxon>
        <taxon>Bacilli</taxon>
        <taxon>Bacillales</taxon>
        <taxon>Paenibacillaceae</taxon>
        <taxon>Paenibacillus</taxon>
    </lineage>
</organism>
<sequence length="64" mass="7194">MTLYTKRPGVLAACVGGNWYLIEDQKAWKSICSFTPSQLGKKHRLNSNTYKNATTALKRIHVAI</sequence>
<proteinExistence type="predicted"/>
<dbReference type="Proteomes" id="UP000608071">
    <property type="component" value="Unassembled WGS sequence"/>
</dbReference>
<gene>
    <name evidence="1" type="ORF">H9647_20220</name>
</gene>
<name>A0ABR8T3Q5_9BACL</name>
<evidence type="ECO:0000313" key="2">
    <source>
        <dbReference type="Proteomes" id="UP000608071"/>
    </source>
</evidence>